<proteinExistence type="predicted"/>
<evidence type="ECO:0000259" key="4">
    <source>
        <dbReference type="Pfam" id="PF09265"/>
    </source>
</evidence>
<evidence type="ECO:0000313" key="6">
    <source>
        <dbReference type="Proteomes" id="UP001499984"/>
    </source>
</evidence>
<name>A0ABP7VPT0_9ACTN</name>
<dbReference type="InterPro" id="IPR015345">
    <property type="entry name" value="Cytokinin_DH_FAD/cytokin-bd"/>
</dbReference>
<dbReference type="SUPFAM" id="SSF55103">
    <property type="entry name" value="FAD-linked oxidases, C-terminal domain"/>
    <property type="match status" value="1"/>
</dbReference>
<organism evidence="5 6">
    <name type="scientific">Streptomyces shaanxiensis</name>
    <dbReference type="NCBI Taxonomy" id="653357"/>
    <lineage>
        <taxon>Bacteria</taxon>
        <taxon>Bacillati</taxon>
        <taxon>Actinomycetota</taxon>
        <taxon>Actinomycetes</taxon>
        <taxon>Kitasatosporales</taxon>
        <taxon>Streptomycetaceae</taxon>
        <taxon>Streptomyces</taxon>
    </lineage>
</organism>
<sequence length="78" mass="8665">MSQEWAYDQRPASFRAAAADGTHYPVGSIPFTRADWRTHFGSAWPRLELAKRTYDPRGILVPARESSDPARVTTTSAG</sequence>
<dbReference type="EMBL" id="BAAAZY010000013">
    <property type="protein sequence ID" value="GAA4071931.1"/>
    <property type="molecule type" value="Genomic_DNA"/>
</dbReference>
<reference evidence="6" key="1">
    <citation type="journal article" date="2019" name="Int. J. Syst. Evol. Microbiol.">
        <title>The Global Catalogue of Microorganisms (GCM) 10K type strain sequencing project: providing services to taxonomists for standard genome sequencing and annotation.</title>
        <authorList>
            <consortium name="The Broad Institute Genomics Platform"/>
            <consortium name="The Broad Institute Genome Sequencing Center for Infectious Disease"/>
            <person name="Wu L."/>
            <person name="Ma J."/>
        </authorList>
    </citation>
    <scope>NUCLEOTIDE SEQUENCE [LARGE SCALE GENOMIC DNA]</scope>
    <source>
        <strain evidence="6">JCM 16925</strain>
    </source>
</reference>
<accession>A0ABP7VPT0</accession>
<dbReference type="InterPro" id="IPR016164">
    <property type="entry name" value="FAD-linked_Oxase-like_C"/>
</dbReference>
<protein>
    <recommendedName>
        <fullName evidence="4">Cytokinin dehydrogenase 1 FAD/cytokinin binding domain-containing protein</fullName>
    </recommendedName>
</protein>
<dbReference type="InterPro" id="IPR016167">
    <property type="entry name" value="FAD-bd_PCMH_sub1"/>
</dbReference>
<comment type="caution">
    <text evidence="5">The sequence shown here is derived from an EMBL/GenBank/DDBJ whole genome shotgun (WGS) entry which is preliminary data.</text>
</comment>
<feature type="domain" description="Cytokinin dehydrogenase 1 FAD/cytokinin binding" evidence="4">
    <location>
        <begin position="32"/>
        <end position="63"/>
    </location>
</feature>
<gene>
    <name evidence="5" type="ORF">GCM10022233_56100</name>
</gene>
<evidence type="ECO:0000256" key="1">
    <source>
        <dbReference type="ARBA" id="ARBA00022630"/>
    </source>
</evidence>
<dbReference type="Proteomes" id="UP001499984">
    <property type="component" value="Unassembled WGS sequence"/>
</dbReference>
<evidence type="ECO:0000256" key="2">
    <source>
        <dbReference type="ARBA" id="ARBA00022827"/>
    </source>
</evidence>
<evidence type="ECO:0000256" key="3">
    <source>
        <dbReference type="ARBA" id="ARBA00023002"/>
    </source>
</evidence>
<keyword evidence="3" id="KW-0560">Oxidoreductase</keyword>
<evidence type="ECO:0000313" key="5">
    <source>
        <dbReference type="EMBL" id="GAA4071931.1"/>
    </source>
</evidence>
<keyword evidence="6" id="KW-1185">Reference proteome</keyword>
<dbReference type="Pfam" id="PF09265">
    <property type="entry name" value="Cytokin-bind"/>
    <property type="match status" value="1"/>
</dbReference>
<keyword evidence="1" id="KW-0285">Flavoprotein</keyword>
<keyword evidence="2" id="KW-0274">FAD</keyword>
<dbReference type="Gene3D" id="3.30.43.10">
    <property type="entry name" value="Uridine Diphospho-n-acetylenolpyruvylglucosamine Reductase, domain 2"/>
    <property type="match status" value="1"/>
</dbReference>